<proteinExistence type="predicted"/>
<reference evidence="2" key="1">
    <citation type="journal article" date="2015" name="Nat. Genet.">
        <title>The genome and transcriptome of the zoonotic hookworm Ancylostoma ceylanicum identify infection-specific gene families.</title>
        <authorList>
            <person name="Schwarz E.M."/>
            <person name="Hu Y."/>
            <person name="Antoshechkin I."/>
            <person name="Miller M.M."/>
            <person name="Sternberg P.W."/>
            <person name="Aroian R.V."/>
        </authorList>
    </citation>
    <scope>NUCLEOTIDE SEQUENCE</scope>
    <source>
        <strain evidence="2">HY135</strain>
    </source>
</reference>
<accession>A0A016WQI7</accession>
<evidence type="ECO:0000313" key="1">
    <source>
        <dbReference type="EMBL" id="EYC41930.1"/>
    </source>
</evidence>
<organism evidence="1 2">
    <name type="scientific">Ancylostoma ceylanicum</name>
    <dbReference type="NCBI Taxonomy" id="53326"/>
    <lineage>
        <taxon>Eukaryota</taxon>
        <taxon>Metazoa</taxon>
        <taxon>Ecdysozoa</taxon>
        <taxon>Nematoda</taxon>
        <taxon>Chromadorea</taxon>
        <taxon>Rhabditida</taxon>
        <taxon>Rhabditina</taxon>
        <taxon>Rhabditomorpha</taxon>
        <taxon>Strongyloidea</taxon>
        <taxon>Ancylostomatidae</taxon>
        <taxon>Ancylostomatinae</taxon>
        <taxon>Ancylostoma</taxon>
    </lineage>
</organism>
<sequence>MSVSHRPLLYDNVPNCKENRIKNACLSLILTISVLEQLSEDAGPLLQAERAARSARPKTFYRLRSFYQSLGHSW</sequence>
<protein>
    <submittedName>
        <fullName evidence="1">Uncharacterized protein</fullName>
    </submittedName>
</protein>
<gene>
    <name evidence="1" type="primary">Acey_s0550.g3300</name>
    <name evidence="1" type="ORF">Y032_0550g3300</name>
</gene>
<keyword evidence="2" id="KW-1185">Reference proteome</keyword>
<dbReference type="Proteomes" id="UP000024635">
    <property type="component" value="Unassembled WGS sequence"/>
</dbReference>
<evidence type="ECO:0000313" key="2">
    <source>
        <dbReference type="Proteomes" id="UP000024635"/>
    </source>
</evidence>
<name>A0A016WQI7_9BILA</name>
<comment type="caution">
    <text evidence="1">The sequence shown here is derived from an EMBL/GenBank/DDBJ whole genome shotgun (WGS) entry which is preliminary data.</text>
</comment>
<dbReference type="AlphaFoldDB" id="A0A016WQI7"/>
<dbReference type="EMBL" id="JARK01000150">
    <property type="protein sequence ID" value="EYC41930.1"/>
    <property type="molecule type" value="Genomic_DNA"/>
</dbReference>